<protein>
    <submittedName>
        <fullName evidence="2 3">Uncharacterized protein</fullName>
    </submittedName>
</protein>
<reference evidence="2" key="2">
    <citation type="submission" date="2007-04" db="EMBL/GenBank/DDBJ databases">
        <title>The genome of the human body louse.</title>
        <authorList>
            <consortium name="The Human Body Louse Genome Consortium"/>
            <person name="Kirkness E."/>
            <person name="Walenz B."/>
            <person name="Hass B."/>
            <person name="Bruggner R."/>
            <person name="Strausberg R."/>
        </authorList>
    </citation>
    <scope>NUCLEOTIDE SEQUENCE</scope>
    <source>
        <strain evidence="2">USDA</strain>
    </source>
</reference>
<keyword evidence="4" id="KW-1185">Reference proteome</keyword>
<dbReference type="VEuPathDB" id="VectorBase:PHUM436860"/>
<dbReference type="RefSeq" id="XP_002429515.1">
    <property type="nucleotide sequence ID" value="XM_002429470.1"/>
</dbReference>
<dbReference type="InParanoid" id="E0VTS1"/>
<proteinExistence type="predicted"/>
<evidence type="ECO:0000313" key="3">
    <source>
        <dbReference type="EnsemblMetazoa" id="PHUM436860-PA"/>
    </source>
</evidence>
<dbReference type="KEGG" id="phu:Phum_PHUM436860"/>
<dbReference type="EnsemblMetazoa" id="PHUM436860-RA">
    <property type="protein sequence ID" value="PHUM436860-PA"/>
    <property type="gene ID" value="PHUM436860"/>
</dbReference>
<name>E0VTS1_PEDHC</name>
<feature type="compositionally biased region" description="Basic and acidic residues" evidence="1">
    <location>
        <begin position="308"/>
        <end position="319"/>
    </location>
</feature>
<dbReference type="EMBL" id="AAZO01005336">
    <property type="status" value="NOT_ANNOTATED_CDS"/>
    <property type="molecule type" value="Genomic_DNA"/>
</dbReference>
<dbReference type="HOGENOM" id="CLU_433004_0_0_1"/>
<evidence type="ECO:0000256" key="1">
    <source>
        <dbReference type="SAM" id="MobiDB-lite"/>
    </source>
</evidence>
<accession>E0VTS1</accession>
<feature type="compositionally biased region" description="Polar residues" evidence="1">
    <location>
        <begin position="321"/>
        <end position="334"/>
    </location>
</feature>
<feature type="region of interest" description="Disordered" evidence="1">
    <location>
        <begin position="308"/>
        <end position="368"/>
    </location>
</feature>
<dbReference type="EMBL" id="DS235771">
    <property type="protein sequence ID" value="EEB16777.1"/>
    <property type="molecule type" value="Genomic_DNA"/>
</dbReference>
<feature type="region of interest" description="Disordered" evidence="1">
    <location>
        <begin position="69"/>
        <end position="89"/>
    </location>
</feature>
<organism>
    <name type="scientific">Pediculus humanus subsp. corporis</name>
    <name type="common">Body louse</name>
    <dbReference type="NCBI Taxonomy" id="121224"/>
    <lineage>
        <taxon>Eukaryota</taxon>
        <taxon>Metazoa</taxon>
        <taxon>Ecdysozoa</taxon>
        <taxon>Arthropoda</taxon>
        <taxon>Hexapoda</taxon>
        <taxon>Insecta</taxon>
        <taxon>Pterygota</taxon>
        <taxon>Neoptera</taxon>
        <taxon>Paraneoptera</taxon>
        <taxon>Psocodea</taxon>
        <taxon>Troctomorpha</taxon>
        <taxon>Phthiraptera</taxon>
        <taxon>Anoplura</taxon>
        <taxon>Pediculidae</taxon>
        <taxon>Pediculus</taxon>
    </lineage>
</organism>
<sequence length="632" mass="72208">MSKLPRPAYKTLNNAVVLAPFYTLKKCFQSKLMDIYVQEKLKRINHKTKMAKNRNMSFEYDVVQLNSELSKKKKHGKKESRQQTSSKLKKKDGFNVSKNYCKCDESVSNQDGHLIQNNKYLDIKGSKCAIRPLVIGTNLGDDLTCSHTMCSKPCYEGNSKKKRKIDSRIAKMSSLKPHDLDFVLAKRSARSNRKRSEGSNTSLSDASSKIDSWETYSDTFSCKEEHLEGSLAISTTSFDSCLEQVDKTSGNCSEINENKSRRSKFRTRFKPVEEMSDKGNIDVGLPTVIRSQNSRHLIISLGTKNSDDRINDFYDRDPESNDYQDNSQNVQSLSRICKTKKRRQTRQSSEPARTYNLRSSKNSSNEDLSLKNSSMINITKQDCRILLSPQKEITKILNKTLTIQNPIPMLEDKSYTEKNNNNSKTFLNDSKNNLNGDMANKETLVLFKKPGKFLEESCSQTDEFTDIYTRSLDNANAINIIAQQESKTSISGSKISLKKCNVPNVPVDGKQSDKNVMEKIEENNWEEREEKEEEEDNKIENTWCEKPKEISLTAHETANELLNESLPEIERDLNLQESSEANDVVNQPEDKEFSFIFGSQNSSSMMNSCKFTFGNNWVFSDEEDPEGKDRFL</sequence>
<reference evidence="2" key="1">
    <citation type="submission" date="2007-04" db="EMBL/GenBank/DDBJ databases">
        <title>Annotation of Pediculus humanus corporis strain USDA.</title>
        <authorList>
            <person name="Kirkness E."/>
            <person name="Hannick L."/>
            <person name="Hass B."/>
            <person name="Bruggner R."/>
            <person name="Lawson D."/>
            <person name="Bidwell S."/>
            <person name="Joardar V."/>
            <person name="Caler E."/>
            <person name="Walenz B."/>
            <person name="Inman J."/>
            <person name="Schobel S."/>
            <person name="Galinsky K."/>
            <person name="Amedeo P."/>
            <person name="Strausberg R."/>
        </authorList>
    </citation>
    <scope>NUCLEOTIDE SEQUENCE</scope>
    <source>
        <strain evidence="2">USDA</strain>
    </source>
</reference>
<evidence type="ECO:0000313" key="2">
    <source>
        <dbReference type="EMBL" id="EEB16777.1"/>
    </source>
</evidence>
<evidence type="ECO:0000313" key="4">
    <source>
        <dbReference type="Proteomes" id="UP000009046"/>
    </source>
</evidence>
<dbReference type="CTD" id="8230585"/>
<gene>
    <name evidence="3" type="primary">8230585</name>
    <name evidence="2" type="ORF">Phum_PHUM436860</name>
</gene>
<dbReference type="AlphaFoldDB" id="E0VTS1"/>
<dbReference type="GeneID" id="8230585"/>
<dbReference type="Proteomes" id="UP000009046">
    <property type="component" value="Unassembled WGS sequence"/>
</dbReference>
<reference evidence="3" key="3">
    <citation type="submission" date="2021-02" db="UniProtKB">
        <authorList>
            <consortium name="EnsemblMetazoa"/>
        </authorList>
    </citation>
    <scope>IDENTIFICATION</scope>
    <source>
        <strain evidence="3">USDA</strain>
    </source>
</reference>
<feature type="compositionally biased region" description="Polar residues" evidence="1">
    <location>
        <begin position="346"/>
        <end position="368"/>
    </location>
</feature>